<gene>
    <name evidence="1" type="ORF">SDC9_153015</name>
</gene>
<evidence type="ECO:0000313" key="1">
    <source>
        <dbReference type="EMBL" id="MPN05762.1"/>
    </source>
</evidence>
<proteinExistence type="predicted"/>
<accession>A0A645EX03</accession>
<comment type="caution">
    <text evidence="1">The sequence shown here is derived from an EMBL/GenBank/DDBJ whole genome shotgun (WGS) entry which is preliminary data.</text>
</comment>
<name>A0A645EX03_9ZZZZ</name>
<sequence>MWFHFLNVVTHFFNAFREIDGVAVVLIQIKQHSFENMADRQKAEHLYFFVIQAFNSWNPRIGGQNI</sequence>
<dbReference type="EMBL" id="VSSQ01051668">
    <property type="protein sequence ID" value="MPN05762.1"/>
    <property type="molecule type" value="Genomic_DNA"/>
</dbReference>
<dbReference type="AlphaFoldDB" id="A0A645EX03"/>
<protein>
    <submittedName>
        <fullName evidence="1">Uncharacterized protein</fullName>
    </submittedName>
</protein>
<organism evidence="1">
    <name type="scientific">bioreactor metagenome</name>
    <dbReference type="NCBI Taxonomy" id="1076179"/>
    <lineage>
        <taxon>unclassified sequences</taxon>
        <taxon>metagenomes</taxon>
        <taxon>ecological metagenomes</taxon>
    </lineage>
</organism>
<reference evidence="1" key="1">
    <citation type="submission" date="2019-08" db="EMBL/GenBank/DDBJ databases">
        <authorList>
            <person name="Kucharzyk K."/>
            <person name="Murdoch R.W."/>
            <person name="Higgins S."/>
            <person name="Loffler F."/>
        </authorList>
    </citation>
    <scope>NUCLEOTIDE SEQUENCE</scope>
</reference>